<organism evidence="2">
    <name type="scientific">Planktothricoides sp. SpSt-374</name>
    <dbReference type="NCBI Taxonomy" id="2282167"/>
    <lineage>
        <taxon>Bacteria</taxon>
        <taxon>Bacillati</taxon>
        <taxon>Cyanobacteriota</taxon>
        <taxon>Cyanophyceae</taxon>
        <taxon>Oscillatoriophycideae</taxon>
        <taxon>Oscillatoriales</taxon>
        <taxon>Oscillatoriaceae</taxon>
        <taxon>Planktothricoides</taxon>
    </lineage>
</organism>
<dbReference type="PANTHER" id="PTHR33490">
    <property type="entry name" value="BLR5614 PROTEIN-RELATED"/>
    <property type="match status" value="1"/>
</dbReference>
<dbReference type="InterPro" id="IPR013589">
    <property type="entry name" value="Bac_transglu_N"/>
</dbReference>
<dbReference type="SMART" id="SM00460">
    <property type="entry name" value="TGc"/>
    <property type="match status" value="1"/>
</dbReference>
<dbReference type="PANTHER" id="PTHR33490:SF1">
    <property type="entry name" value="SLL1233 PROTEIN"/>
    <property type="match status" value="1"/>
</dbReference>
<dbReference type="Pfam" id="PF01841">
    <property type="entry name" value="Transglut_core"/>
    <property type="match status" value="1"/>
</dbReference>
<dbReference type="Gene3D" id="3.10.620.30">
    <property type="match status" value="1"/>
</dbReference>
<protein>
    <submittedName>
        <fullName evidence="2">Transglutaminase family protein</fullName>
    </submittedName>
</protein>
<dbReference type="EMBL" id="DSPX01000253">
    <property type="protein sequence ID" value="HGG03679.1"/>
    <property type="molecule type" value="Genomic_DNA"/>
</dbReference>
<name>A0A7C3VKY0_9CYAN</name>
<accession>A0A7C3VKY0</accession>
<evidence type="ECO:0000259" key="1">
    <source>
        <dbReference type="SMART" id="SM00460"/>
    </source>
</evidence>
<dbReference type="InterPro" id="IPR002931">
    <property type="entry name" value="Transglutaminase-like"/>
</dbReference>
<proteinExistence type="predicted"/>
<dbReference type="Pfam" id="PF09899">
    <property type="entry name" value="DUF2126"/>
    <property type="match status" value="1"/>
</dbReference>
<reference evidence="2" key="1">
    <citation type="journal article" date="2020" name="mSystems">
        <title>Genome- and Community-Level Interaction Insights into Carbon Utilization and Element Cycling Functions of Hydrothermarchaeota in Hydrothermal Sediment.</title>
        <authorList>
            <person name="Zhou Z."/>
            <person name="Liu Y."/>
            <person name="Xu W."/>
            <person name="Pan J."/>
            <person name="Luo Z.H."/>
            <person name="Li M."/>
        </authorList>
    </citation>
    <scope>NUCLEOTIDE SEQUENCE [LARGE SCALE GENOMIC DNA]</scope>
    <source>
        <strain evidence="2">SpSt-374</strain>
    </source>
</reference>
<dbReference type="InterPro" id="IPR018667">
    <property type="entry name" value="DUF2126"/>
</dbReference>
<dbReference type="AlphaFoldDB" id="A0A7C3VKY0"/>
<dbReference type="InterPro" id="IPR038765">
    <property type="entry name" value="Papain-like_cys_pep_sf"/>
</dbReference>
<sequence length="1043" mass="117149">MSVKIALHHQTIYRYSKPVFLGPQVVRLRPTPHSQTHIHSYSLQIAPTEHSIYWRQDVAGNFMARVNFPNRTDFLQLDTDLIADIKPLNAFAFLVEDYASNYPFIYEDILAPELKPFLQTEPPGKLMQEWLDNTDKSEKYITDYILDVGRKVQAEITYSHRWEPGVQSSEETLEKKQGSCRDMAWLLVEIFRHLGLAARFVSGYAIQLGDGEAAEDTADLHAWVEVYLPGAGWVGLDPTSGALTAEGYIPLACAASPERAAPVSGTTEPCESEISFSFSVTRLDVVSETSKPYTQEQWLAIDALGKAVDEELEAHQVGLTMGGEPTFVAVDDFESPEWRVDALGAEKLRRSGMLLQRLRDRFAPGGWLHYGQGKWYPGEPLPRWALGCYWRRDGVPVWRNPELAATEEKDYGFESKDGADFIRTLADNLGVSSECIEKVWDSENLEPAAYVLPLLWSNQKPDYPWITCPLVVPTPQMELVPGDSPAGFRLPLNSITWADEEDIQWEPMLTSDEFSTPLGDIFALVAARKPGNHSIVTAKNSIRVALCVEIRHGKLYVFMPPIGWSRAYLDLVATIENTAAQLNHPVRLEGFLPPTDPRLQGFQITPDPGVVEANIHPASDWPSLVDITTILYEEAAACDLGTEKYTLDGRTVSTGGGSHLTIGGVTTNDSPLLRRPDLLQSLITYWQHHPSLSYLFSGEFVGPTSQSPRVDEARHESLYELEIAFHQLENVKNPPPWLIDRLLRDLLIDVTGNTHRSAFCIDKLYPVATPKTQLGLLEFRSFSMAPHPQMSLVLGLLVRTLVARFWQQPYRHNFIRWGSTLHDRFLLPHYIEADLQSVITDLQEAGYNFLLEWFQPFFAFRFPIYGEIVCDGVKLEIRHAIEPWHVLGEEAIGIGTARYVDSSMDRAQVRLSGSGLGHYTVTCNGHPLPLQPTGIAGEYVAGVRYRARKFAYQLHPAIAPHVPLQFDIVDVRTKRSIGGCSLYATDPTGTYWTTLPINGHEANSRMVSRFVKNTHTPGEIDISPLPPNPDYPLNLDLRRFITT</sequence>
<dbReference type="SUPFAM" id="SSF54001">
    <property type="entry name" value="Cysteine proteinases"/>
    <property type="match status" value="1"/>
</dbReference>
<comment type="caution">
    <text evidence="2">The sequence shown here is derived from an EMBL/GenBank/DDBJ whole genome shotgun (WGS) entry which is preliminary data.</text>
</comment>
<dbReference type="Pfam" id="PF08379">
    <property type="entry name" value="Bact_transglu_N"/>
    <property type="match status" value="1"/>
</dbReference>
<evidence type="ECO:0000313" key="2">
    <source>
        <dbReference type="EMBL" id="HGG03679.1"/>
    </source>
</evidence>
<feature type="domain" description="Transglutaminase-like" evidence="1">
    <location>
        <begin position="172"/>
        <end position="240"/>
    </location>
</feature>
<gene>
    <name evidence="2" type="ORF">ENR15_24340</name>
</gene>